<name>A0A521FD07_9RHOB</name>
<dbReference type="InterPro" id="IPR006674">
    <property type="entry name" value="HD_domain"/>
</dbReference>
<dbReference type="CDD" id="cd00077">
    <property type="entry name" value="HDc"/>
    <property type="match status" value="1"/>
</dbReference>
<dbReference type="Pfam" id="PF01966">
    <property type="entry name" value="HD"/>
    <property type="match status" value="1"/>
</dbReference>
<dbReference type="EMBL" id="FXTE01000020">
    <property type="protein sequence ID" value="SMO94098.1"/>
    <property type="molecule type" value="Genomic_DNA"/>
</dbReference>
<dbReference type="SUPFAM" id="SSF109604">
    <property type="entry name" value="HD-domain/PDEase-like"/>
    <property type="match status" value="1"/>
</dbReference>
<gene>
    <name evidence="2" type="ORF">SAMN06265380_12023</name>
</gene>
<evidence type="ECO:0000313" key="3">
    <source>
        <dbReference type="Proteomes" id="UP000319555"/>
    </source>
</evidence>
<dbReference type="InterPro" id="IPR003607">
    <property type="entry name" value="HD/PDEase_dom"/>
</dbReference>
<reference evidence="2 3" key="1">
    <citation type="submission" date="2017-05" db="EMBL/GenBank/DDBJ databases">
        <authorList>
            <person name="Varghese N."/>
            <person name="Submissions S."/>
        </authorList>
    </citation>
    <scope>NUCLEOTIDE SEQUENCE [LARGE SCALE GENOMIC DNA]</scope>
    <source>
        <strain evidence="2 3">DSM 28009</strain>
    </source>
</reference>
<dbReference type="PANTHER" id="PTHR33594:SF1">
    <property type="entry name" value="HD_PDEASE DOMAIN-CONTAINING PROTEIN"/>
    <property type="match status" value="1"/>
</dbReference>
<protein>
    <recommendedName>
        <fullName evidence="1">HD/PDEase domain-containing protein</fullName>
    </recommendedName>
</protein>
<dbReference type="PANTHER" id="PTHR33594">
    <property type="entry name" value="SUPERFAMILY HYDROLASE, PUTATIVE (AFU_ORTHOLOGUE AFUA_1G03035)-RELATED"/>
    <property type="match status" value="1"/>
</dbReference>
<dbReference type="Proteomes" id="UP000319555">
    <property type="component" value="Unassembled WGS sequence"/>
</dbReference>
<accession>A0A521FD07</accession>
<dbReference type="Gene3D" id="1.10.3210.50">
    <property type="match status" value="1"/>
</dbReference>
<keyword evidence="3" id="KW-1185">Reference proteome</keyword>
<dbReference type="AlphaFoldDB" id="A0A521FD07"/>
<dbReference type="SMART" id="SM00471">
    <property type="entry name" value="HDc"/>
    <property type="match status" value="1"/>
</dbReference>
<dbReference type="RefSeq" id="WP_142640240.1">
    <property type="nucleotide sequence ID" value="NZ_FXTE01000020.1"/>
</dbReference>
<proteinExistence type="predicted"/>
<feature type="domain" description="HD/PDEase" evidence="1">
    <location>
        <begin position="22"/>
        <end position="138"/>
    </location>
</feature>
<evidence type="ECO:0000313" key="2">
    <source>
        <dbReference type="EMBL" id="SMO94098.1"/>
    </source>
</evidence>
<evidence type="ECO:0000259" key="1">
    <source>
        <dbReference type="SMART" id="SM00471"/>
    </source>
</evidence>
<organism evidence="2 3">
    <name type="scientific">Ruegeria faecimaris</name>
    <dbReference type="NCBI Taxonomy" id="686389"/>
    <lineage>
        <taxon>Bacteria</taxon>
        <taxon>Pseudomonadati</taxon>
        <taxon>Pseudomonadota</taxon>
        <taxon>Alphaproteobacteria</taxon>
        <taxon>Rhodobacterales</taxon>
        <taxon>Roseobacteraceae</taxon>
        <taxon>Ruegeria</taxon>
    </lineage>
</organism>
<sequence>MAISAELRARLRGIVAQRMKTDPAHDLAHLDRVWINVQAIADTQADIRVLLAASYLHDLVNLPKDDPDRHLASRRSAAESVPILEELTFSRPEIDAIQHAIAAHSFSAGIPPETPEARILRDADRLDALGAIGIARNFAVSGDLGRDLYDPEDAFATARDLNDQQFSIDHWKVKLLSLPADMLTPTGRELAQARVARMIRFLEAFSEEIGQPLPDTWKSA</sequence>
<dbReference type="OrthoDB" id="9797344at2"/>